<sequence length="166" mass="18425">MLHSAPSAARCSPLQLVREVIIVEQACRLQLESLVLLIGVLSRSRLRGLGRLSGCPGFKRHKYNDINYNYYHCLNCFKALITSTRSSLNARSLRLTLSLVRHLSFSLSTSGWSLYLAHVSGSFTIKTPKSSTIAGPKPYSSLAFTFPSNQRGMMCMTLSRINILQG</sequence>
<dbReference type="AlphaFoldDB" id="A0A8J8P691"/>
<evidence type="ECO:0000313" key="1">
    <source>
        <dbReference type="EMBL" id="TNV87718.1"/>
    </source>
</evidence>
<accession>A0A8J8P691</accession>
<proteinExistence type="predicted"/>
<name>A0A8J8P691_HALGN</name>
<dbReference type="Proteomes" id="UP000785679">
    <property type="component" value="Unassembled WGS sequence"/>
</dbReference>
<keyword evidence="2" id="KW-1185">Reference proteome</keyword>
<gene>
    <name evidence="1" type="ORF">FGO68_gene3723</name>
</gene>
<organism evidence="1 2">
    <name type="scientific">Halteria grandinella</name>
    <dbReference type="NCBI Taxonomy" id="5974"/>
    <lineage>
        <taxon>Eukaryota</taxon>
        <taxon>Sar</taxon>
        <taxon>Alveolata</taxon>
        <taxon>Ciliophora</taxon>
        <taxon>Intramacronucleata</taxon>
        <taxon>Spirotrichea</taxon>
        <taxon>Stichotrichia</taxon>
        <taxon>Sporadotrichida</taxon>
        <taxon>Halteriidae</taxon>
        <taxon>Halteria</taxon>
    </lineage>
</organism>
<comment type="caution">
    <text evidence="1">The sequence shown here is derived from an EMBL/GenBank/DDBJ whole genome shotgun (WGS) entry which is preliminary data.</text>
</comment>
<protein>
    <submittedName>
        <fullName evidence="1">Uncharacterized protein</fullName>
    </submittedName>
</protein>
<evidence type="ECO:0000313" key="2">
    <source>
        <dbReference type="Proteomes" id="UP000785679"/>
    </source>
</evidence>
<dbReference type="EMBL" id="RRYP01000262">
    <property type="protein sequence ID" value="TNV87718.1"/>
    <property type="molecule type" value="Genomic_DNA"/>
</dbReference>
<reference evidence="1" key="1">
    <citation type="submission" date="2019-06" db="EMBL/GenBank/DDBJ databases">
        <authorList>
            <person name="Zheng W."/>
        </authorList>
    </citation>
    <scope>NUCLEOTIDE SEQUENCE</scope>
    <source>
        <strain evidence="1">QDHG01</strain>
    </source>
</reference>